<organism evidence="3 4">
    <name type="scientific">Ceratitis capitata</name>
    <name type="common">Mediterranean fruit fly</name>
    <name type="synonym">Tephritis capitata</name>
    <dbReference type="NCBI Taxonomy" id="7213"/>
    <lineage>
        <taxon>Eukaryota</taxon>
        <taxon>Metazoa</taxon>
        <taxon>Ecdysozoa</taxon>
        <taxon>Arthropoda</taxon>
        <taxon>Hexapoda</taxon>
        <taxon>Insecta</taxon>
        <taxon>Pterygota</taxon>
        <taxon>Neoptera</taxon>
        <taxon>Endopterygota</taxon>
        <taxon>Diptera</taxon>
        <taxon>Brachycera</taxon>
        <taxon>Muscomorpha</taxon>
        <taxon>Tephritoidea</taxon>
        <taxon>Tephritidae</taxon>
        <taxon>Ceratitis</taxon>
        <taxon>Ceratitis</taxon>
    </lineage>
</organism>
<gene>
    <name evidence="3" type="ORF">CCAP1982_LOCUS14376</name>
</gene>
<keyword evidence="2" id="KW-1133">Transmembrane helix</keyword>
<reference evidence="3" key="1">
    <citation type="submission" date="2020-11" db="EMBL/GenBank/DDBJ databases">
        <authorList>
            <person name="Whitehead M."/>
        </authorList>
    </citation>
    <scope>NUCLEOTIDE SEQUENCE</scope>
    <source>
        <strain evidence="3">EGII</strain>
    </source>
</reference>
<feature type="region of interest" description="Disordered" evidence="1">
    <location>
        <begin position="288"/>
        <end position="320"/>
    </location>
</feature>
<comment type="caution">
    <text evidence="3">The sequence shown here is derived from an EMBL/GenBank/DDBJ whole genome shotgun (WGS) entry which is preliminary data.</text>
</comment>
<evidence type="ECO:0000256" key="2">
    <source>
        <dbReference type="SAM" id="Phobius"/>
    </source>
</evidence>
<accession>A0A811V5D3</accession>
<proteinExistence type="predicted"/>
<keyword evidence="4" id="KW-1185">Reference proteome</keyword>
<dbReference type="AlphaFoldDB" id="A0A811V5D3"/>
<dbReference type="Proteomes" id="UP000606786">
    <property type="component" value="Unassembled WGS sequence"/>
</dbReference>
<protein>
    <submittedName>
        <fullName evidence="3">(Mediterranean fruit fly) hypothetical protein</fullName>
    </submittedName>
</protein>
<feature type="region of interest" description="Disordered" evidence="1">
    <location>
        <begin position="1"/>
        <end position="40"/>
    </location>
</feature>
<name>A0A811V5D3_CERCA</name>
<dbReference type="EMBL" id="CAJHJT010000034">
    <property type="protein sequence ID" value="CAD7006041.1"/>
    <property type="molecule type" value="Genomic_DNA"/>
</dbReference>
<feature type="compositionally biased region" description="Polar residues" evidence="1">
    <location>
        <begin position="19"/>
        <end position="31"/>
    </location>
</feature>
<keyword evidence="2" id="KW-0472">Membrane</keyword>
<feature type="compositionally biased region" description="Polar residues" evidence="1">
    <location>
        <begin position="294"/>
        <end position="320"/>
    </location>
</feature>
<evidence type="ECO:0000313" key="4">
    <source>
        <dbReference type="Proteomes" id="UP000606786"/>
    </source>
</evidence>
<evidence type="ECO:0000313" key="3">
    <source>
        <dbReference type="EMBL" id="CAD7006041.1"/>
    </source>
</evidence>
<evidence type="ECO:0000256" key="1">
    <source>
        <dbReference type="SAM" id="MobiDB-lite"/>
    </source>
</evidence>
<keyword evidence="2" id="KW-0812">Transmembrane</keyword>
<feature type="transmembrane region" description="Helical" evidence="2">
    <location>
        <begin position="81"/>
        <end position="106"/>
    </location>
</feature>
<sequence>MSCNEGKTAEMREWPCKQPQPNIQVTGNNSKNKSRTELECNQRRKPTTTIASAATCSNQLGQQLANVRVASVARMHTSHKLLLLSLLLLLLYFFGYNDLSALLLLLSQVQHRLKAHAHEIFIFVAATYCILCSSATTHVPPERLGLDLQGLVLVAKYGTMAWNSTIARLYTCGSGIANYEVNKLAEMTSKLCVRQLFTKTSPESTHQRHHEVPTPSLRPKCRLKEILEYRKKIEKGKNAQICMNSIDIYKTDCVTRLGRAIKEVCHTFAVISGVGRIAFPLQAQCNAEGGNHGSEPSRNTPLSKYSPTGLSNQTLGWNIM</sequence>